<accession>A0ABS9SMU3</accession>
<dbReference type="InterPro" id="IPR043129">
    <property type="entry name" value="ATPase_NBD"/>
</dbReference>
<keyword evidence="3" id="KW-0418">Kinase</keyword>
<dbReference type="PANTHER" id="PTHR10196:SF69">
    <property type="entry name" value="GLYCEROL KINASE"/>
    <property type="match status" value="1"/>
</dbReference>
<dbReference type="InterPro" id="IPR018483">
    <property type="entry name" value="Carb_kinase_FGGY_CS"/>
</dbReference>
<keyword evidence="2" id="KW-0808">Transferase</keyword>
<evidence type="ECO:0000259" key="5">
    <source>
        <dbReference type="Pfam" id="PF00370"/>
    </source>
</evidence>
<reference evidence="6 7" key="1">
    <citation type="submission" date="2022-02" db="EMBL/GenBank/DDBJ databases">
        <authorList>
            <person name="Min J."/>
        </authorList>
    </citation>
    <scope>NUCLEOTIDE SEQUENCE [LARGE SCALE GENOMIC DNA]</scope>
    <source>
        <strain evidence="6 7">GR10-1</strain>
    </source>
</reference>
<dbReference type="Gene3D" id="3.30.420.40">
    <property type="match status" value="1"/>
</dbReference>
<evidence type="ECO:0000256" key="1">
    <source>
        <dbReference type="ARBA" id="ARBA00009156"/>
    </source>
</evidence>
<protein>
    <recommendedName>
        <fullName evidence="4">ATP:glycerol 3-phosphotransferase</fullName>
    </recommendedName>
</protein>
<feature type="domain" description="Carbohydrate kinase FGGY N-terminal" evidence="5">
    <location>
        <begin position="3"/>
        <end position="76"/>
    </location>
</feature>
<dbReference type="SUPFAM" id="SSF53067">
    <property type="entry name" value="Actin-like ATPase domain"/>
    <property type="match status" value="1"/>
</dbReference>
<proteinExistence type="inferred from homology"/>
<comment type="caution">
    <text evidence="6">The sequence shown here is derived from an EMBL/GenBank/DDBJ whole genome shotgun (WGS) entry which is preliminary data.</text>
</comment>
<dbReference type="PANTHER" id="PTHR10196">
    <property type="entry name" value="SUGAR KINASE"/>
    <property type="match status" value="1"/>
</dbReference>
<sequence length="77" mass="8744">MVTDAYFSGTKLKWILDNVDGARQKAEAGELCFGTVDSWLVWKLTNGKVHVTDVSNASRTMIFNIHTLEWDNDLLKK</sequence>
<dbReference type="InterPro" id="IPR018484">
    <property type="entry name" value="FGGY_N"/>
</dbReference>
<evidence type="ECO:0000256" key="3">
    <source>
        <dbReference type="ARBA" id="ARBA00022777"/>
    </source>
</evidence>
<dbReference type="EMBL" id="JAKWBL010000004">
    <property type="protein sequence ID" value="MCH5599679.1"/>
    <property type="molecule type" value="Genomic_DNA"/>
</dbReference>
<comment type="similarity">
    <text evidence="1">Belongs to the FGGY kinase family.</text>
</comment>
<name>A0ABS9SMU3_9BACT</name>
<dbReference type="Proteomes" id="UP001202248">
    <property type="component" value="Unassembled WGS sequence"/>
</dbReference>
<evidence type="ECO:0000313" key="6">
    <source>
        <dbReference type="EMBL" id="MCH5599679.1"/>
    </source>
</evidence>
<gene>
    <name evidence="6" type="ORF">MKP09_18060</name>
</gene>
<dbReference type="PROSITE" id="PS00933">
    <property type="entry name" value="FGGY_KINASES_1"/>
    <property type="match status" value="1"/>
</dbReference>
<keyword evidence="7" id="KW-1185">Reference proteome</keyword>
<evidence type="ECO:0000313" key="7">
    <source>
        <dbReference type="Proteomes" id="UP001202248"/>
    </source>
</evidence>
<organism evidence="6 7">
    <name type="scientific">Niabella ginsengisoli</name>
    <dbReference type="NCBI Taxonomy" id="522298"/>
    <lineage>
        <taxon>Bacteria</taxon>
        <taxon>Pseudomonadati</taxon>
        <taxon>Bacteroidota</taxon>
        <taxon>Chitinophagia</taxon>
        <taxon>Chitinophagales</taxon>
        <taxon>Chitinophagaceae</taxon>
        <taxon>Niabella</taxon>
    </lineage>
</organism>
<evidence type="ECO:0000256" key="2">
    <source>
        <dbReference type="ARBA" id="ARBA00022679"/>
    </source>
</evidence>
<dbReference type="Pfam" id="PF00370">
    <property type="entry name" value="FGGY_N"/>
    <property type="match status" value="1"/>
</dbReference>
<evidence type="ECO:0000256" key="4">
    <source>
        <dbReference type="ARBA" id="ARBA00043149"/>
    </source>
</evidence>